<dbReference type="InterPro" id="IPR011006">
    <property type="entry name" value="CheY-like_superfamily"/>
</dbReference>
<reference evidence="4 5" key="1">
    <citation type="journal article" date="2013" name="Genome Biol.">
        <title>Genomic analysis reveals key aspects of prokaryotic symbiosis in the phototrophic consortium "Chlorochromatium aggregatum".</title>
        <authorList>
            <person name="Liu Z."/>
            <person name="Muller J."/>
            <person name="Li T."/>
            <person name="Alvey R.M."/>
            <person name="Vogl K."/>
            <person name="Frigaard N.U."/>
            <person name="Rockwell N.C."/>
            <person name="Boyd E.S."/>
            <person name="Tomsho L.P."/>
            <person name="Schuster S.C."/>
            <person name="Henke P."/>
            <person name="Rohde M."/>
            <person name="Overmann J."/>
            <person name="Bryant D.A."/>
        </authorList>
    </citation>
    <scope>NUCLEOTIDE SEQUENCE [LARGE SCALE GENOMIC DNA]</scope>
    <source>
        <strain evidence="4">CR</strain>
    </source>
</reference>
<evidence type="ECO:0000313" key="5">
    <source>
        <dbReference type="Proteomes" id="UP000017184"/>
    </source>
</evidence>
<keyword evidence="2" id="KW-0802">TPR repeat</keyword>
<sequence>MNRKTYMIDTEDDLSSSRAMVIDSNPTSRSILVAQLREFGVASIVQCARLADARKHLEYRTFDVVLCEHYFSQESMSGQDLLDDLRRNQLLPFSTVFIMVTGEASYTQVAEAAESALDGYLLKPHKASQLGERLRQARIRKNSLADIFTAIEGEEYERAAMLCLQRFQSRGRFWLYAARVGAELFLRVGKFDQAEKLYQAVIAAKTLPWAKLGIARAQLDEGQTGKAITTMENLISEDPQYADAYDVLARAQFEQGKFDAALSTYRMANTLTPASITRLQNLGMMSYYCGKHQEAEEFLDRTARMGLDSKMFDCQTLVLLAFVRLQTADRKGLQRCRDDFARLIERKPDEIRLQRQAEIVEAIALIEQGQVGQVLQVVRDMSSRVKDPEIDFETACNFLALLAQMADKAIRLEEVDDVVDVLALRFGGTRALCELLAGAVEVHQPYVQRVRQANAQILRIAENALSLSLNGDPRAAVEDLIAHGKQTLCGKLLDTAYLVLHRYAHTIGDTHALTQIVHDLRSRYASTHTQRASLGNPQRDAGGLSLRVAAKPKTTTPISALKVSSL</sequence>
<dbReference type="SUPFAM" id="SSF52172">
    <property type="entry name" value="CheY-like"/>
    <property type="match status" value="1"/>
</dbReference>
<organism evidence="4 5">
    <name type="scientific">Candidatus Symbiobacter mobilis CR</name>
    <dbReference type="NCBI Taxonomy" id="946483"/>
    <lineage>
        <taxon>Bacteria</taxon>
        <taxon>Pseudomonadati</taxon>
        <taxon>Pseudomonadota</taxon>
        <taxon>Betaproteobacteria</taxon>
        <taxon>Burkholderiales</taxon>
        <taxon>Comamonadaceae</taxon>
    </lineage>
</organism>
<dbReference type="GO" id="GO:0000160">
    <property type="term" value="P:phosphorelay signal transduction system"/>
    <property type="evidence" value="ECO:0007669"/>
    <property type="project" value="InterPro"/>
</dbReference>
<evidence type="ECO:0000256" key="2">
    <source>
        <dbReference type="PROSITE-ProRule" id="PRU00339"/>
    </source>
</evidence>
<dbReference type="AlphaFoldDB" id="U5NBT6"/>
<dbReference type="Pfam" id="PF13374">
    <property type="entry name" value="TPR_10"/>
    <property type="match status" value="1"/>
</dbReference>
<dbReference type="Proteomes" id="UP000017184">
    <property type="component" value="Chromosome"/>
</dbReference>
<dbReference type="Gene3D" id="1.25.40.10">
    <property type="entry name" value="Tetratricopeptide repeat domain"/>
    <property type="match status" value="1"/>
</dbReference>
<evidence type="ECO:0000259" key="3">
    <source>
        <dbReference type="PROSITE" id="PS50110"/>
    </source>
</evidence>
<dbReference type="SUPFAM" id="SSF48452">
    <property type="entry name" value="TPR-like"/>
    <property type="match status" value="1"/>
</dbReference>
<dbReference type="RefSeq" id="WP_022773633.1">
    <property type="nucleotide sequence ID" value="NC_022576.1"/>
</dbReference>
<dbReference type="SMART" id="SM00448">
    <property type="entry name" value="REC"/>
    <property type="match status" value="1"/>
</dbReference>
<evidence type="ECO:0000313" key="4">
    <source>
        <dbReference type="EMBL" id="AGX87708.1"/>
    </source>
</evidence>
<dbReference type="PROSITE" id="PS50110">
    <property type="entry name" value="RESPONSE_REGULATORY"/>
    <property type="match status" value="1"/>
</dbReference>
<dbReference type="PROSITE" id="PS50005">
    <property type="entry name" value="TPR"/>
    <property type="match status" value="1"/>
</dbReference>
<dbReference type="PATRIC" id="fig|946483.4.peg.1643"/>
<dbReference type="HOGENOM" id="CLU_035496_1_0_4"/>
<gene>
    <name evidence="4" type="ORF">Cenrod_1623</name>
</gene>
<evidence type="ECO:0000256" key="1">
    <source>
        <dbReference type="PROSITE-ProRule" id="PRU00169"/>
    </source>
</evidence>
<proteinExistence type="predicted"/>
<dbReference type="Pfam" id="PF14559">
    <property type="entry name" value="TPR_19"/>
    <property type="match status" value="1"/>
</dbReference>
<dbReference type="Pfam" id="PF00072">
    <property type="entry name" value="Response_reg"/>
    <property type="match status" value="1"/>
</dbReference>
<dbReference type="STRING" id="946483.Cenrod_1623"/>
<comment type="caution">
    <text evidence="1">Lacks conserved residue(s) required for the propagation of feature annotation.</text>
</comment>
<feature type="domain" description="Response regulatory" evidence="3">
    <location>
        <begin position="18"/>
        <end position="138"/>
    </location>
</feature>
<dbReference type="eggNOG" id="COG0457">
    <property type="taxonomic scope" value="Bacteria"/>
</dbReference>
<name>U5NBT6_9BURK</name>
<dbReference type="InterPro" id="IPR019734">
    <property type="entry name" value="TPR_rpt"/>
</dbReference>
<keyword evidence="5" id="KW-1185">Reference proteome</keyword>
<dbReference type="KEGG" id="cbx:Cenrod_1623"/>
<protein>
    <submittedName>
        <fullName evidence="4">Response regulator receiver domain protein</fullName>
    </submittedName>
</protein>
<dbReference type="EMBL" id="CP004885">
    <property type="protein sequence ID" value="AGX87708.1"/>
    <property type="molecule type" value="Genomic_DNA"/>
</dbReference>
<dbReference type="InterPro" id="IPR001789">
    <property type="entry name" value="Sig_transdc_resp-reg_receiver"/>
</dbReference>
<accession>U5NBT6</accession>
<dbReference type="InterPro" id="IPR011990">
    <property type="entry name" value="TPR-like_helical_dom_sf"/>
</dbReference>
<dbReference type="Gene3D" id="3.40.50.2300">
    <property type="match status" value="1"/>
</dbReference>
<feature type="repeat" description="TPR" evidence="2">
    <location>
        <begin position="242"/>
        <end position="275"/>
    </location>
</feature>